<evidence type="ECO:0000256" key="1">
    <source>
        <dbReference type="SAM" id="MobiDB-lite"/>
    </source>
</evidence>
<feature type="compositionally biased region" description="Basic residues" evidence="1">
    <location>
        <begin position="93"/>
        <end position="103"/>
    </location>
</feature>
<gene>
    <name evidence="2" type="ORF">CRG98_047138</name>
</gene>
<accession>A0A2I0HMF4</accession>
<proteinExistence type="predicted"/>
<sequence length="103" mass="11791">MSNDQVNLEEVNSCHDHSSRVTVRIVSAKVAGEGEDLRKGLQCTVDSTISAVANHDNPSVAGAESRHHWKEKDEKKKKKDKDEKRKRDDPEHLKHKRLKKEKK</sequence>
<name>A0A2I0HMF4_PUNGR</name>
<organism evidence="2 3">
    <name type="scientific">Punica granatum</name>
    <name type="common">Pomegranate</name>
    <dbReference type="NCBI Taxonomy" id="22663"/>
    <lineage>
        <taxon>Eukaryota</taxon>
        <taxon>Viridiplantae</taxon>
        <taxon>Streptophyta</taxon>
        <taxon>Embryophyta</taxon>
        <taxon>Tracheophyta</taxon>
        <taxon>Spermatophyta</taxon>
        <taxon>Magnoliopsida</taxon>
        <taxon>eudicotyledons</taxon>
        <taxon>Gunneridae</taxon>
        <taxon>Pentapetalae</taxon>
        <taxon>rosids</taxon>
        <taxon>malvids</taxon>
        <taxon>Myrtales</taxon>
        <taxon>Lythraceae</taxon>
        <taxon>Punica</taxon>
    </lineage>
</organism>
<dbReference type="STRING" id="22663.A0A2I0HMF4"/>
<dbReference type="EMBL" id="PGOL01007602">
    <property type="protein sequence ID" value="PKI32476.1"/>
    <property type="molecule type" value="Genomic_DNA"/>
</dbReference>
<dbReference type="Proteomes" id="UP000233551">
    <property type="component" value="Unassembled WGS sequence"/>
</dbReference>
<evidence type="ECO:0000313" key="2">
    <source>
        <dbReference type="EMBL" id="PKI32476.1"/>
    </source>
</evidence>
<evidence type="ECO:0000313" key="3">
    <source>
        <dbReference type="Proteomes" id="UP000233551"/>
    </source>
</evidence>
<feature type="compositionally biased region" description="Basic and acidic residues" evidence="1">
    <location>
        <begin position="64"/>
        <end position="92"/>
    </location>
</feature>
<feature type="region of interest" description="Disordered" evidence="1">
    <location>
        <begin position="52"/>
        <end position="103"/>
    </location>
</feature>
<protein>
    <submittedName>
        <fullName evidence="2">Uncharacterized protein</fullName>
    </submittedName>
</protein>
<reference evidence="2 3" key="1">
    <citation type="submission" date="2017-11" db="EMBL/GenBank/DDBJ databases">
        <title>De-novo sequencing of pomegranate (Punica granatum L.) genome.</title>
        <authorList>
            <person name="Akparov Z."/>
            <person name="Amiraslanov A."/>
            <person name="Hajiyeva S."/>
            <person name="Abbasov M."/>
            <person name="Kaur K."/>
            <person name="Hamwieh A."/>
            <person name="Solovyev V."/>
            <person name="Salamov A."/>
            <person name="Braich B."/>
            <person name="Kosarev P."/>
            <person name="Mahmoud A."/>
            <person name="Hajiyev E."/>
            <person name="Babayeva S."/>
            <person name="Izzatullayeva V."/>
            <person name="Mammadov A."/>
            <person name="Mammadov A."/>
            <person name="Sharifova S."/>
            <person name="Ojaghi J."/>
            <person name="Eynullazada K."/>
            <person name="Bayramov B."/>
            <person name="Abdulazimova A."/>
            <person name="Shahmuradov I."/>
        </authorList>
    </citation>
    <scope>NUCLEOTIDE SEQUENCE [LARGE SCALE GENOMIC DNA]</scope>
    <source>
        <strain evidence="3">cv. AG2017</strain>
        <tissue evidence="2">Leaf</tissue>
    </source>
</reference>
<dbReference type="AlphaFoldDB" id="A0A2I0HMF4"/>
<keyword evidence="3" id="KW-1185">Reference proteome</keyword>
<comment type="caution">
    <text evidence="2">The sequence shown here is derived from an EMBL/GenBank/DDBJ whole genome shotgun (WGS) entry which is preliminary data.</text>
</comment>